<name>A0AAW6AR20_CLOSY</name>
<dbReference type="GO" id="GO:0000976">
    <property type="term" value="F:transcription cis-regulatory region binding"/>
    <property type="evidence" value="ECO:0007669"/>
    <property type="project" value="TreeGrafter"/>
</dbReference>
<sequence length="217" mass="24268">MRVIKDADVRKNEILDAATILFAEKGADHTSVADIMTAVGIAKGTLYHHFKSKEEIMDALIERQTSVLLKKAKMAAGDQSMPVNERMLRTVLALHMDTEQTEGREMIRHLHEPQNALMHEKTKRIIFRQVPAIMAGIVEDGIAQGIFDAPYPLESMEMALCYLDVMLDDNILKLGKTQRSEKIRAFLCLLERLLGAESGELTELEAAFQASESKSSI</sequence>
<accession>A0AAW6AR20</accession>
<dbReference type="InterPro" id="IPR001647">
    <property type="entry name" value="HTH_TetR"/>
</dbReference>
<evidence type="ECO:0000256" key="4">
    <source>
        <dbReference type="ARBA" id="ARBA00023163"/>
    </source>
</evidence>
<feature type="domain" description="HTH tetR-type" evidence="6">
    <location>
        <begin position="8"/>
        <end position="68"/>
    </location>
</feature>
<keyword evidence="4" id="KW-0804">Transcription</keyword>
<evidence type="ECO:0000256" key="3">
    <source>
        <dbReference type="ARBA" id="ARBA00023125"/>
    </source>
</evidence>
<dbReference type="PROSITE" id="PS50977">
    <property type="entry name" value="HTH_TETR_2"/>
    <property type="match status" value="1"/>
</dbReference>
<protein>
    <submittedName>
        <fullName evidence="7">TetR/AcrR family transcriptional regulator</fullName>
    </submittedName>
</protein>
<dbReference type="Pfam" id="PF21303">
    <property type="entry name" value="TetR_C_39"/>
    <property type="match status" value="1"/>
</dbReference>
<dbReference type="GO" id="GO:0003700">
    <property type="term" value="F:DNA-binding transcription factor activity"/>
    <property type="evidence" value="ECO:0007669"/>
    <property type="project" value="TreeGrafter"/>
</dbReference>
<evidence type="ECO:0000259" key="6">
    <source>
        <dbReference type="PROSITE" id="PS50977"/>
    </source>
</evidence>
<dbReference type="InterPro" id="IPR049149">
    <property type="entry name" value="TetR/AcrR_C"/>
</dbReference>
<dbReference type="AlphaFoldDB" id="A0AAW6AR20"/>
<keyword evidence="2" id="KW-0805">Transcription regulation</keyword>
<dbReference type="SUPFAM" id="SSF46689">
    <property type="entry name" value="Homeodomain-like"/>
    <property type="match status" value="1"/>
</dbReference>
<dbReference type="PANTHER" id="PTHR30055:SF175">
    <property type="entry name" value="HTH-TYPE TRANSCRIPTIONAL REPRESSOR KSTR2"/>
    <property type="match status" value="1"/>
</dbReference>
<keyword evidence="1" id="KW-0678">Repressor</keyword>
<dbReference type="GeneID" id="57970952"/>
<evidence type="ECO:0000313" key="7">
    <source>
        <dbReference type="EMBL" id="MDB1999649.1"/>
    </source>
</evidence>
<dbReference type="Proteomes" id="UP001300871">
    <property type="component" value="Unassembled WGS sequence"/>
</dbReference>
<gene>
    <name evidence="7" type="ORF">PM006_05500</name>
</gene>
<reference evidence="7" key="1">
    <citation type="submission" date="2023-01" db="EMBL/GenBank/DDBJ databases">
        <title>Human gut microbiome strain richness.</title>
        <authorList>
            <person name="Chen-Liaw A."/>
        </authorList>
    </citation>
    <scope>NUCLEOTIDE SEQUENCE</scope>
    <source>
        <strain evidence="7">B1_m1001713B170214d0_201011</strain>
    </source>
</reference>
<proteinExistence type="predicted"/>
<dbReference type="EMBL" id="JAQLGM010000009">
    <property type="protein sequence ID" value="MDB1999649.1"/>
    <property type="molecule type" value="Genomic_DNA"/>
</dbReference>
<keyword evidence="3 5" id="KW-0238">DNA-binding</keyword>
<dbReference type="PANTHER" id="PTHR30055">
    <property type="entry name" value="HTH-TYPE TRANSCRIPTIONAL REGULATOR RUTR"/>
    <property type="match status" value="1"/>
</dbReference>
<dbReference type="InterPro" id="IPR050109">
    <property type="entry name" value="HTH-type_TetR-like_transc_reg"/>
</dbReference>
<comment type="caution">
    <text evidence="7">The sequence shown here is derived from an EMBL/GenBank/DDBJ whole genome shotgun (WGS) entry which is preliminary data.</text>
</comment>
<feature type="DNA-binding region" description="H-T-H motif" evidence="5">
    <location>
        <begin position="31"/>
        <end position="50"/>
    </location>
</feature>
<organism evidence="7 8">
    <name type="scientific">Clostridium symbiosum</name>
    <name type="common">Bacteroides symbiosus</name>
    <dbReference type="NCBI Taxonomy" id="1512"/>
    <lineage>
        <taxon>Bacteria</taxon>
        <taxon>Bacillati</taxon>
        <taxon>Bacillota</taxon>
        <taxon>Clostridia</taxon>
        <taxon>Lachnospirales</taxon>
        <taxon>Lachnospiraceae</taxon>
        <taxon>Otoolea</taxon>
    </lineage>
</organism>
<evidence type="ECO:0000313" key="8">
    <source>
        <dbReference type="Proteomes" id="UP001300871"/>
    </source>
</evidence>
<dbReference type="InterPro" id="IPR009057">
    <property type="entry name" value="Homeodomain-like_sf"/>
</dbReference>
<evidence type="ECO:0000256" key="1">
    <source>
        <dbReference type="ARBA" id="ARBA00022491"/>
    </source>
</evidence>
<dbReference type="Gene3D" id="1.10.357.10">
    <property type="entry name" value="Tetracycline Repressor, domain 2"/>
    <property type="match status" value="1"/>
</dbReference>
<dbReference type="PRINTS" id="PR00455">
    <property type="entry name" value="HTHTETR"/>
</dbReference>
<dbReference type="RefSeq" id="WP_150028432.1">
    <property type="nucleotide sequence ID" value="NZ_CACRUA010000016.1"/>
</dbReference>
<dbReference type="Pfam" id="PF00440">
    <property type="entry name" value="TetR_N"/>
    <property type="match status" value="1"/>
</dbReference>
<evidence type="ECO:0000256" key="5">
    <source>
        <dbReference type="PROSITE-ProRule" id="PRU00335"/>
    </source>
</evidence>
<evidence type="ECO:0000256" key="2">
    <source>
        <dbReference type="ARBA" id="ARBA00023015"/>
    </source>
</evidence>